<dbReference type="SMART" id="SM00318">
    <property type="entry name" value="SNc"/>
    <property type="match status" value="1"/>
</dbReference>
<gene>
    <name evidence="2" type="ORF">EDD54_2214</name>
</gene>
<name>A0A4R6RG20_9HYPH</name>
<feature type="domain" description="TNase-like" evidence="1">
    <location>
        <begin position="18"/>
        <end position="112"/>
    </location>
</feature>
<dbReference type="InterPro" id="IPR035437">
    <property type="entry name" value="SNase_OB-fold_sf"/>
</dbReference>
<comment type="caution">
    <text evidence="2">The sequence shown here is derived from an EMBL/GenBank/DDBJ whole genome shotgun (WGS) entry which is preliminary data.</text>
</comment>
<dbReference type="SUPFAM" id="SSF50199">
    <property type="entry name" value="Staphylococcal nuclease"/>
    <property type="match status" value="1"/>
</dbReference>
<dbReference type="Gene3D" id="2.40.50.90">
    <property type="match status" value="1"/>
</dbReference>
<evidence type="ECO:0000313" key="3">
    <source>
        <dbReference type="Proteomes" id="UP000294547"/>
    </source>
</evidence>
<organism evidence="2 3">
    <name type="scientific">Oharaeibacter diazotrophicus</name>
    <dbReference type="NCBI Taxonomy" id="1920512"/>
    <lineage>
        <taxon>Bacteria</taxon>
        <taxon>Pseudomonadati</taxon>
        <taxon>Pseudomonadota</taxon>
        <taxon>Alphaproteobacteria</taxon>
        <taxon>Hyphomicrobiales</taxon>
        <taxon>Pleomorphomonadaceae</taxon>
        <taxon>Oharaeibacter</taxon>
    </lineage>
</organism>
<accession>A0A4R6RG20</accession>
<evidence type="ECO:0000259" key="1">
    <source>
        <dbReference type="PROSITE" id="PS50830"/>
    </source>
</evidence>
<dbReference type="AlphaFoldDB" id="A0A4R6RG20"/>
<dbReference type="PROSITE" id="PS50830">
    <property type="entry name" value="TNASE_3"/>
    <property type="match status" value="1"/>
</dbReference>
<dbReference type="Pfam" id="PF00565">
    <property type="entry name" value="SNase"/>
    <property type="match status" value="1"/>
</dbReference>
<dbReference type="EMBL" id="SNXY01000007">
    <property type="protein sequence ID" value="TDP85361.1"/>
    <property type="molecule type" value="Genomic_DNA"/>
</dbReference>
<evidence type="ECO:0000313" key="2">
    <source>
        <dbReference type="EMBL" id="TDP85361.1"/>
    </source>
</evidence>
<dbReference type="RefSeq" id="WP_245515727.1">
    <property type="nucleotide sequence ID" value="NZ_BSPM01000004.1"/>
</dbReference>
<keyword evidence="3" id="KW-1185">Reference proteome</keyword>
<reference evidence="2 3" key="1">
    <citation type="submission" date="2019-03" db="EMBL/GenBank/DDBJ databases">
        <title>Genomic Encyclopedia of Type Strains, Phase IV (KMG-IV): sequencing the most valuable type-strain genomes for metagenomic binning, comparative biology and taxonomic classification.</title>
        <authorList>
            <person name="Goeker M."/>
        </authorList>
    </citation>
    <scope>NUCLEOTIDE SEQUENCE [LARGE SCALE GENOMIC DNA]</scope>
    <source>
        <strain evidence="2 3">DSM 102969</strain>
    </source>
</reference>
<protein>
    <submittedName>
        <fullName evidence="2">Nuclease-like protein</fullName>
    </submittedName>
</protein>
<sequence>MNLLPILLFAAGVATAITSTPGETLRIVDGDTVALGRERIRLESIDAPERSRPHCRAEAEAATAASERLAELLDVETVTIARHGRDRYGRTLATLTTPSGDVGAVLVAEGLALPWRPGKAAHDERTAHWCGPGNTSSP</sequence>
<dbReference type="InterPro" id="IPR016071">
    <property type="entry name" value="Staphylococal_nuclease_OB-fold"/>
</dbReference>
<proteinExistence type="predicted"/>
<dbReference type="Proteomes" id="UP000294547">
    <property type="component" value="Unassembled WGS sequence"/>
</dbReference>